<evidence type="ECO:0000256" key="1">
    <source>
        <dbReference type="SAM" id="SignalP"/>
    </source>
</evidence>
<proteinExistence type="predicted"/>
<dbReference type="Proteomes" id="UP000184518">
    <property type="component" value="Unassembled WGS sequence"/>
</dbReference>
<dbReference type="OrthoDB" id="9803578at2"/>
<organism evidence="2 3">
    <name type="scientific">Chryseobacterium arachidis</name>
    <dbReference type="NCBI Taxonomy" id="1416778"/>
    <lineage>
        <taxon>Bacteria</taxon>
        <taxon>Pseudomonadati</taxon>
        <taxon>Bacteroidota</taxon>
        <taxon>Flavobacteriia</taxon>
        <taxon>Flavobacteriales</taxon>
        <taxon>Weeksellaceae</taxon>
        <taxon>Chryseobacterium group</taxon>
        <taxon>Chryseobacterium</taxon>
    </lineage>
</organism>
<dbReference type="PANTHER" id="PTHR48098:SF1">
    <property type="entry name" value="DIACYLGLYCEROL ACYLTRANSFERASE_MYCOLYLTRANSFERASE AG85A"/>
    <property type="match status" value="1"/>
</dbReference>
<dbReference type="RefSeq" id="WP_072959761.1">
    <property type="nucleotide sequence ID" value="NZ_FQUT01000009.1"/>
</dbReference>
<evidence type="ECO:0000313" key="3">
    <source>
        <dbReference type="Proteomes" id="UP000184518"/>
    </source>
</evidence>
<dbReference type="Gene3D" id="3.40.50.1820">
    <property type="entry name" value="alpha/beta hydrolase"/>
    <property type="match status" value="1"/>
</dbReference>
<keyword evidence="3" id="KW-1185">Reference proteome</keyword>
<dbReference type="GO" id="GO:0016747">
    <property type="term" value="F:acyltransferase activity, transferring groups other than amino-acyl groups"/>
    <property type="evidence" value="ECO:0007669"/>
    <property type="project" value="TreeGrafter"/>
</dbReference>
<name>A0A1M5G771_9FLAO</name>
<gene>
    <name evidence="2" type="ORF">SAMN05443633_10930</name>
</gene>
<dbReference type="GO" id="GO:0016787">
    <property type="term" value="F:hydrolase activity"/>
    <property type="evidence" value="ECO:0007669"/>
    <property type="project" value="UniProtKB-KW"/>
</dbReference>
<dbReference type="Pfam" id="PF00756">
    <property type="entry name" value="Esterase"/>
    <property type="match status" value="1"/>
</dbReference>
<dbReference type="InterPro" id="IPR029058">
    <property type="entry name" value="AB_hydrolase_fold"/>
</dbReference>
<reference evidence="3" key="1">
    <citation type="submission" date="2016-11" db="EMBL/GenBank/DDBJ databases">
        <authorList>
            <person name="Varghese N."/>
            <person name="Submissions S."/>
        </authorList>
    </citation>
    <scope>NUCLEOTIDE SEQUENCE [LARGE SCALE GENOMIC DNA]</scope>
    <source>
        <strain evidence="3">DSM 27619</strain>
    </source>
</reference>
<keyword evidence="1" id="KW-0732">Signal</keyword>
<feature type="chain" id="PRO_5012454610" evidence="1">
    <location>
        <begin position="20"/>
        <end position="270"/>
    </location>
</feature>
<dbReference type="InterPro" id="IPR000801">
    <property type="entry name" value="Esterase-like"/>
</dbReference>
<dbReference type="SUPFAM" id="SSF53474">
    <property type="entry name" value="alpha/beta-Hydrolases"/>
    <property type="match status" value="1"/>
</dbReference>
<keyword evidence="2" id="KW-0378">Hydrolase</keyword>
<feature type="signal peptide" evidence="1">
    <location>
        <begin position="1"/>
        <end position="19"/>
    </location>
</feature>
<dbReference type="STRING" id="1416778.SAMN05443633_10930"/>
<evidence type="ECO:0000313" key="2">
    <source>
        <dbReference type="EMBL" id="SHF99524.1"/>
    </source>
</evidence>
<sequence>MKKIICVFLCLLCFSSLYAQKIIRKEIFSPKMNKKIKTIIITPDLKPNVAYKTVYILHGFSGTPERLVKEDLPGLDKKAKDYNTIYILPDGNFSSWYVDSPVEKKSQYQTFIGKELVDYIDKNFPTQKDKKSRAILGWSMGGYGAINIGVTYKDTFGIVGSSCGALDFKSFGNNFEKYQVDKVLGPIQSLNAKYLTDSKIDSMVNSGQHYILDCGTEDVQMIGMNRKFHQELTKRKIQHLYIESLGEHNTAYWSRSLSDQLALFNLYFKI</sequence>
<protein>
    <submittedName>
        <fullName evidence="2">S-formylglutathione hydrolase FrmB</fullName>
    </submittedName>
</protein>
<accession>A0A1M5G771</accession>
<dbReference type="EMBL" id="FQUT01000009">
    <property type="protein sequence ID" value="SHF99524.1"/>
    <property type="molecule type" value="Genomic_DNA"/>
</dbReference>
<dbReference type="PANTHER" id="PTHR48098">
    <property type="entry name" value="ENTEROCHELIN ESTERASE-RELATED"/>
    <property type="match status" value="1"/>
</dbReference>
<dbReference type="InterPro" id="IPR050583">
    <property type="entry name" value="Mycobacterial_A85_antigen"/>
</dbReference>
<dbReference type="AlphaFoldDB" id="A0A1M5G771"/>